<evidence type="ECO:0000256" key="1">
    <source>
        <dbReference type="SAM" id="MobiDB-lite"/>
    </source>
</evidence>
<evidence type="ECO:0000313" key="2">
    <source>
        <dbReference type="EMBL" id="KFV97526.1"/>
    </source>
</evidence>
<protein>
    <submittedName>
        <fullName evidence="2">Uncharacterized protein</fullName>
    </submittedName>
</protein>
<dbReference type="Proteomes" id="UP000053806">
    <property type="component" value="Unassembled WGS sequence"/>
</dbReference>
<feature type="compositionally biased region" description="Acidic residues" evidence="1">
    <location>
        <begin position="229"/>
        <end position="241"/>
    </location>
</feature>
<feature type="non-terminal residue" evidence="2">
    <location>
        <position position="241"/>
    </location>
</feature>
<name>A0A093IDB0_FULGA</name>
<keyword evidence="3" id="KW-1185">Reference proteome</keyword>
<proteinExistence type="predicted"/>
<organism evidence="2 3">
    <name type="scientific">Fulmarus glacialis</name>
    <name type="common">Northern fulmar</name>
    <dbReference type="NCBI Taxonomy" id="30455"/>
    <lineage>
        <taxon>Eukaryota</taxon>
        <taxon>Metazoa</taxon>
        <taxon>Chordata</taxon>
        <taxon>Craniata</taxon>
        <taxon>Vertebrata</taxon>
        <taxon>Euteleostomi</taxon>
        <taxon>Archelosauria</taxon>
        <taxon>Archosauria</taxon>
        <taxon>Dinosauria</taxon>
        <taxon>Saurischia</taxon>
        <taxon>Theropoda</taxon>
        <taxon>Coelurosauria</taxon>
        <taxon>Aves</taxon>
        <taxon>Neognathae</taxon>
        <taxon>Neoaves</taxon>
        <taxon>Aequornithes</taxon>
        <taxon>Procellariiformes</taxon>
        <taxon>Procellariidae</taxon>
        <taxon>Fulmarus</taxon>
    </lineage>
</organism>
<dbReference type="AlphaFoldDB" id="A0A093IDB0"/>
<sequence>ETVQIHRKIRKCDGKMLPWYSSLESAGKQNSVTAMQLQASTEPFGGDCVENRTTEECLHGGEDKTVDVIIQTDGAHSSSDFSDQEQKGPDRNVMDILDWARPLPALLSPVQLSPPTTQDILFGEVTGSSDEEVDCRASAAEDILQEDQVQPQSCNVFSLDEEYNRQSKSCEHGLDAEISCNLSWNEKNVRSGPKMSSKEERDAETKQAEPATLITNMGTNKDCLQENSENMETEEGELTEA</sequence>
<feature type="non-terminal residue" evidence="2">
    <location>
        <position position="1"/>
    </location>
</feature>
<feature type="region of interest" description="Disordered" evidence="1">
    <location>
        <begin position="187"/>
        <end position="241"/>
    </location>
</feature>
<evidence type="ECO:0000313" key="3">
    <source>
        <dbReference type="Proteomes" id="UP000053806"/>
    </source>
</evidence>
<reference evidence="2 3" key="1">
    <citation type="submission" date="2014-04" db="EMBL/GenBank/DDBJ databases">
        <title>Genome evolution of avian class.</title>
        <authorList>
            <person name="Zhang G."/>
            <person name="Li C."/>
        </authorList>
    </citation>
    <scope>NUCLEOTIDE SEQUENCE [LARGE SCALE GENOMIC DNA]</scope>
    <source>
        <strain evidence="2">BGI_N327</strain>
    </source>
</reference>
<feature type="compositionally biased region" description="Basic and acidic residues" evidence="1">
    <location>
        <begin position="196"/>
        <end position="207"/>
    </location>
</feature>
<accession>A0A093IDB0</accession>
<dbReference type="EMBL" id="KK586754">
    <property type="protein sequence ID" value="KFV97526.1"/>
    <property type="molecule type" value="Genomic_DNA"/>
</dbReference>
<gene>
    <name evidence="2" type="ORF">N327_13469</name>
</gene>